<dbReference type="eggNOG" id="KOG0007">
    <property type="taxonomic scope" value="Eukaryota"/>
</dbReference>
<feature type="compositionally biased region" description="Basic residues" evidence="2">
    <location>
        <begin position="789"/>
        <end position="800"/>
    </location>
</feature>
<dbReference type="PROSITE" id="PS50174">
    <property type="entry name" value="G_PATCH"/>
    <property type="match status" value="1"/>
</dbReference>
<feature type="region of interest" description="Disordered" evidence="2">
    <location>
        <begin position="75"/>
        <end position="172"/>
    </location>
</feature>
<accession>A0A1I8MXH0</accession>
<dbReference type="VEuPathDB" id="VectorBase:MDOA009423"/>
<dbReference type="eggNOG" id="KOG4368">
    <property type="taxonomic scope" value="Eukaryota"/>
</dbReference>
<dbReference type="Pfam" id="PF04818">
    <property type="entry name" value="CID"/>
    <property type="match status" value="1"/>
</dbReference>
<dbReference type="GO" id="GO:0048471">
    <property type="term" value="C:perinuclear region of cytoplasm"/>
    <property type="evidence" value="ECO:0007669"/>
    <property type="project" value="TreeGrafter"/>
</dbReference>
<dbReference type="PROSITE" id="PS51391">
    <property type="entry name" value="CID"/>
    <property type="match status" value="1"/>
</dbReference>
<evidence type="ECO:0000313" key="8">
    <source>
        <dbReference type="RefSeq" id="XP_005187563.1"/>
    </source>
</evidence>
<dbReference type="Pfam" id="PF25127">
    <property type="entry name" value="DUF7819"/>
    <property type="match status" value="1"/>
</dbReference>
<dbReference type="AlphaFoldDB" id="A0A1I8MXH0"/>
<organism evidence="6">
    <name type="scientific">Musca domestica</name>
    <name type="common">House fly</name>
    <dbReference type="NCBI Taxonomy" id="7370"/>
    <lineage>
        <taxon>Eukaryota</taxon>
        <taxon>Metazoa</taxon>
        <taxon>Ecdysozoa</taxon>
        <taxon>Arthropoda</taxon>
        <taxon>Hexapoda</taxon>
        <taxon>Insecta</taxon>
        <taxon>Pterygota</taxon>
        <taxon>Neoptera</taxon>
        <taxon>Endopterygota</taxon>
        <taxon>Diptera</taxon>
        <taxon>Brachycera</taxon>
        <taxon>Muscomorpha</taxon>
        <taxon>Muscoidea</taxon>
        <taxon>Muscidae</taxon>
        <taxon>Musca</taxon>
    </lineage>
</organism>
<proteinExistence type="predicted"/>
<feature type="region of interest" description="Disordered" evidence="2">
    <location>
        <begin position="514"/>
        <end position="537"/>
    </location>
</feature>
<reference evidence="8" key="2">
    <citation type="submission" date="2025-04" db="UniProtKB">
        <authorList>
            <consortium name="RefSeq"/>
        </authorList>
    </citation>
    <scope>IDENTIFICATION</scope>
    <source>
        <strain evidence="8">Aabys</strain>
    </source>
</reference>
<dbReference type="SUPFAM" id="SSF109905">
    <property type="entry name" value="Surp module (SWAP domain)"/>
    <property type="match status" value="1"/>
</dbReference>
<feature type="compositionally biased region" description="Basic and acidic residues" evidence="2">
    <location>
        <begin position="801"/>
        <end position="826"/>
    </location>
</feature>
<evidence type="ECO:0000259" key="5">
    <source>
        <dbReference type="PROSITE" id="PS51391"/>
    </source>
</evidence>
<feature type="domain" description="SURP motif" evidence="3">
    <location>
        <begin position="15"/>
        <end position="59"/>
    </location>
</feature>
<dbReference type="SMART" id="SM00648">
    <property type="entry name" value="SWAP"/>
    <property type="match status" value="1"/>
</dbReference>
<dbReference type="Gene3D" id="1.25.40.90">
    <property type="match status" value="1"/>
</dbReference>
<dbReference type="KEGG" id="mde:101894341"/>
<dbReference type="STRING" id="7370.A0A1I8MXH0"/>
<dbReference type="InterPro" id="IPR000467">
    <property type="entry name" value="G_patch_dom"/>
</dbReference>
<dbReference type="Proteomes" id="UP001652621">
    <property type="component" value="Unplaced"/>
</dbReference>
<dbReference type="GO" id="GO:0003723">
    <property type="term" value="F:RNA binding"/>
    <property type="evidence" value="ECO:0007669"/>
    <property type="project" value="InterPro"/>
</dbReference>
<protein>
    <submittedName>
        <fullName evidence="8">Calcium homeostasis endoplasmic reticulum protein</fullName>
    </submittedName>
</protein>
<feature type="compositionally biased region" description="Polar residues" evidence="2">
    <location>
        <begin position="126"/>
        <end position="142"/>
    </location>
</feature>
<dbReference type="VEuPathDB" id="VectorBase:MDOMA2_020969"/>
<evidence type="ECO:0000259" key="3">
    <source>
        <dbReference type="PROSITE" id="PS50128"/>
    </source>
</evidence>
<dbReference type="GO" id="GO:0006396">
    <property type="term" value="P:RNA processing"/>
    <property type="evidence" value="ECO:0007669"/>
    <property type="project" value="InterPro"/>
</dbReference>
<dbReference type="PANTHER" id="PTHR12323">
    <property type="entry name" value="SR-RELATED CTD ASSOCIATED FACTOR 6"/>
    <property type="match status" value="1"/>
</dbReference>
<feature type="coiled-coil region" evidence="1">
    <location>
        <begin position="184"/>
        <end position="242"/>
    </location>
</feature>
<dbReference type="InterPro" id="IPR035967">
    <property type="entry name" value="SWAP/Surp_sf"/>
</dbReference>
<dbReference type="EnsemblMetazoa" id="MDOA009423-RA">
    <property type="protein sequence ID" value="MDOA009423-PA"/>
    <property type="gene ID" value="MDOA009423"/>
</dbReference>
<keyword evidence="7" id="KW-1185">Reference proteome</keyword>
<feature type="region of interest" description="Disordered" evidence="2">
    <location>
        <begin position="711"/>
        <end position="843"/>
    </location>
</feature>
<keyword evidence="1" id="KW-0175">Coiled coil</keyword>
<dbReference type="GO" id="GO:0006874">
    <property type="term" value="P:intracellular calcium ion homeostasis"/>
    <property type="evidence" value="ECO:0007669"/>
    <property type="project" value="TreeGrafter"/>
</dbReference>
<evidence type="ECO:0000256" key="2">
    <source>
        <dbReference type="SAM" id="MobiDB-lite"/>
    </source>
</evidence>
<dbReference type="Gene3D" id="1.10.10.790">
    <property type="entry name" value="Surp module"/>
    <property type="match status" value="1"/>
</dbReference>
<feature type="compositionally biased region" description="Basic residues" evidence="2">
    <location>
        <begin position="739"/>
        <end position="772"/>
    </location>
</feature>
<reference evidence="6" key="1">
    <citation type="submission" date="2020-05" db="UniProtKB">
        <authorList>
            <consortium name="EnsemblMetazoa"/>
        </authorList>
    </citation>
    <scope>IDENTIFICATION</scope>
    <source>
        <strain evidence="6">Aabys</strain>
    </source>
</reference>
<feature type="domain" description="G-patch" evidence="4">
    <location>
        <begin position="846"/>
        <end position="897"/>
    </location>
</feature>
<feature type="region of interest" description="Disordered" evidence="2">
    <location>
        <begin position="607"/>
        <end position="633"/>
    </location>
</feature>
<dbReference type="SMART" id="SM00582">
    <property type="entry name" value="RPR"/>
    <property type="match status" value="1"/>
</dbReference>
<gene>
    <name evidence="6" type="primary">101894341</name>
    <name evidence="8" type="synonym">LOC101894341</name>
</gene>
<name>A0A1I8MXH0_MUSDO</name>
<feature type="domain" description="CID" evidence="5">
    <location>
        <begin position="238"/>
        <end position="379"/>
    </location>
</feature>
<dbReference type="Pfam" id="PF01805">
    <property type="entry name" value="Surp"/>
    <property type="match status" value="1"/>
</dbReference>
<dbReference type="PANTHER" id="PTHR12323:SF0">
    <property type="entry name" value="CALCIUM HOMEOSTASIS ENDOPLASMIC RETICULUM PROTEIN"/>
    <property type="match status" value="1"/>
</dbReference>
<dbReference type="InterPro" id="IPR056721">
    <property type="entry name" value="DUF7819"/>
</dbReference>
<evidence type="ECO:0000313" key="7">
    <source>
        <dbReference type="Proteomes" id="UP001652621"/>
    </source>
</evidence>
<dbReference type="InterPro" id="IPR006569">
    <property type="entry name" value="CID_dom"/>
</dbReference>
<dbReference type="RefSeq" id="XP_005187563.1">
    <property type="nucleotide sequence ID" value="XM_005187506.3"/>
</dbReference>
<feature type="compositionally biased region" description="Basic and acidic residues" evidence="2">
    <location>
        <begin position="713"/>
        <end position="728"/>
    </location>
</feature>
<evidence type="ECO:0000256" key="1">
    <source>
        <dbReference type="SAM" id="Coils"/>
    </source>
</evidence>
<dbReference type="Pfam" id="PF01585">
    <property type="entry name" value="G-patch"/>
    <property type="match status" value="1"/>
</dbReference>
<dbReference type="OrthoDB" id="21470at2759"/>
<dbReference type="InterPro" id="IPR008942">
    <property type="entry name" value="ENTH_VHS"/>
</dbReference>
<feature type="compositionally biased region" description="Low complexity" evidence="2">
    <location>
        <begin position="80"/>
        <end position="91"/>
    </location>
</feature>
<dbReference type="InterPro" id="IPR000061">
    <property type="entry name" value="Surp"/>
</dbReference>
<dbReference type="PROSITE" id="PS50128">
    <property type="entry name" value="SURP"/>
    <property type="match status" value="1"/>
</dbReference>
<feature type="compositionally biased region" description="Low complexity" evidence="2">
    <location>
        <begin position="143"/>
        <end position="164"/>
    </location>
</feature>
<sequence>MEGPPPPRDASLRNIIDKLAEFVARNGPEFEMITKQKQQNNPKFEFLYGGEFAAYYQYRVQAEQIFLKQQGQNAGGMMHSQQYPNQQQQSSHFTQGPPPNMLHQQGSGQIMDGNNFAMNQPPPNHQLWNNAPPSSGQMNVGMQSQQHPQQQSAQQHQRQQSQPPTSTNVGGNQQTLAMTITAQIEAINMQQNTLREQIRQSEANLTAQHTALVTQQKKQIEEAIEEAQNKQLEKQAEEQNISLKEFDGILQPIIDACTKDSISQGKNWILQHSSDSAKNNVVLQYLLKKALADGSTFQQKLHLIYLINDILHHCVRKNANDLKNSLENVVIPMFCSADLIANTDQRAKLTKLLSLWESKAKFFDACVISKLQSPDSSMQEYKTNLQNLHHETTSKFTQAMKAQMDNYKKQHQMFIQHAAQQITQLEQQKQQMEQQMLASVLPNTGMLQAGNQQNQQQQTQANNIPSLMGQKLVMPSVSEPDPYGNSQAHLNSNNAQCFSNAPAASNSFFIPDLSKPPPGFANPGPTGSGLGSNSQQIPPLLQQNQFAQISSNIPQSQTMLTAAPNALNPGEILNNVSNLNVDLRNVAAALQMVQQQQQPTNAFDNQTVTSHAMGPADEKPSLKEPEEDPKPSAAYYDLPAGLMVPLIRLEDYTYKPLDPEDIRLPPPAPQTERLTNALAAFYSLPTHDRPRDNEGWEKLGLYEYYKVKNAARKQKEEDIKNGVRDRSRSPSPIVLEKPKPKKTNKRCYRSKSRSRSASPRKSRTRSRSRSRSPVRATPNRNDRGGRNNRYNRRSRSPRRSPPRDRERERDRDRENDRNIRRERERSVTPPSFLGSNFAKPNEFIDESNKGHQMLMKMGWSGAGTGLGTKNQGIDQPISGGEVRDRKDLYKGVGVNMNDPYENFRKNKGAAFVFRMRTRDEKS</sequence>
<evidence type="ECO:0000313" key="6">
    <source>
        <dbReference type="EnsemblMetazoa" id="MDOA009423-PA"/>
    </source>
</evidence>
<evidence type="ECO:0000259" key="4">
    <source>
        <dbReference type="PROSITE" id="PS50174"/>
    </source>
</evidence>
<dbReference type="SMART" id="SM00443">
    <property type="entry name" value="G_patch"/>
    <property type="match status" value="1"/>
</dbReference>
<dbReference type="SUPFAM" id="SSF48464">
    <property type="entry name" value="ENTH/VHS domain"/>
    <property type="match status" value="1"/>
</dbReference>
<feature type="compositionally biased region" description="Basic and acidic residues" evidence="2">
    <location>
        <begin position="616"/>
        <end position="630"/>
    </location>
</feature>